<organism evidence="2 3">
    <name type="scientific">Pontibacter cellulosilyticus</name>
    <dbReference type="NCBI Taxonomy" id="1720253"/>
    <lineage>
        <taxon>Bacteria</taxon>
        <taxon>Pseudomonadati</taxon>
        <taxon>Bacteroidota</taxon>
        <taxon>Cytophagia</taxon>
        <taxon>Cytophagales</taxon>
        <taxon>Hymenobacteraceae</taxon>
        <taxon>Pontibacter</taxon>
    </lineage>
</organism>
<evidence type="ECO:0008006" key="4">
    <source>
        <dbReference type="Google" id="ProtNLM"/>
    </source>
</evidence>
<proteinExistence type="predicted"/>
<keyword evidence="3" id="KW-1185">Reference proteome</keyword>
<feature type="signal peptide" evidence="1">
    <location>
        <begin position="1"/>
        <end position="23"/>
    </location>
</feature>
<comment type="caution">
    <text evidence="2">The sequence shown here is derived from an EMBL/GenBank/DDBJ whole genome shotgun (WGS) entry which is preliminary data.</text>
</comment>
<name>A0A923SHL4_9BACT</name>
<dbReference type="Proteomes" id="UP000603640">
    <property type="component" value="Unassembled WGS sequence"/>
</dbReference>
<dbReference type="RefSeq" id="WP_187065847.1">
    <property type="nucleotide sequence ID" value="NZ_JACRVF010000001.1"/>
</dbReference>
<feature type="chain" id="PRO_5037801350" description="Transporter" evidence="1">
    <location>
        <begin position="24"/>
        <end position="249"/>
    </location>
</feature>
<evidence type="ECO:0000313" key="3">
    <source>
        <dbReference type="Proteomes" id="UP000603640"/>
    </source>
</evidence>
<reference evidence="2" key="1">
    <citation type="submission" date="2020-08" db="EMBL/GenBank/DDBJ databases">
        <title>Pontibacter sp. SD6 16S ribosomal RNA gene Genome sequencing and assembly.</title>
        <authorList>
            <person name="Kang M."/>
        </authorList>
    </citation>
    <scope>NUCLEOTIDE SEQUENCE</scope>
    <source>
        <strain evidence="2">SD6</strain>
    </source>
</reference>
<keyword evidence="1" id="KW-0732">Signal</keyword>
<evidence type="ECO:0000313" key="2">
    <source>
        <dbReference type="EMBL" id="MBC5991869.1"/>
    </source>
</evidence>
<accession>A0A923SHL4</accession>
<protein>
    <recommendedName>
        <fullName evidence="4">Transporter</fullName>
    </recommendedName>
</protein>
<gene>
    <name evidence="2" type="ORF">H8S84_03360</name>
</gene>
<dbReference type="AlphaFoldDB" id="A0A923SHL4"/>
<sequence length="249" mass="27783">MKNKLLLITVLFLAALLPQQLLAQGQVASRLIRGSNFQIGVGYEYQRVDLENLNRTITSSGFPELSESIHSVSFLAQNISDDWMLTLRTSYSLENEESFGSKEIAYRNQQFSLGLGYNVLSSDKARLLPSATATLARNILLIQDKANTSASFQNLLQNPAQEADLRNFAYLADVGLAYHYQFYRRDRDNETGKRSTWVPVILKAGYKFQLGESEFNFDGDDVAGVPEISLGGFYASVHIGLGTRLLPIK</sequence>
<evidence type="ECO:0000256" key="1">
    <source>
        <dbReference type="SAM" id="SignalP"/>
    </source>
</evidence>
<dbReference type="EMBL" id="JACRVF010000001">
    <property type="protein sequence ID" value="MBC5991869.1"/>
    <property type="molecule type" value="Genomic_DNA"/>
</dbReference>